<feature type="compositionally biased region" description="Polar residues" evidence="2">
    <location>
        <begin position="556"/>
        <end position="582"/>
    </location>
</feature>
<feature type="region of interest" description="Disordered" evidence="2">
    <location>
        <begin position="346"/>
        <end position="748"/>
    </location>
</feature>
<organism evidence="4 5">
    <name type="scientific">Aspergillus ochraceoroseus</name>
    <dbReference type="NCBI Taxonomy" id="138278"/>
    <lineage>
        <taxon>Eukaryota</taxon>
        <taxon>Fungi</taxon>
        <taxon>Dikarya</taxon>
        <taxon>Ascomycota</taxon>
        <taxon>Pezizomycotina</taxon>
        <taxon>Eurotiomycetes</taxon>
        <taxon>Eurotiomycetidae</taxon>
        <taxon>Eurotiales</taxon>
        <taxon>Aspergillaceae</taxon>
        <taxon>Aspergillus</taxon>
        <taxon>Aspergillus subgen. Nidulantes</taxon>
    </lineage>
</organism>
<sequence>MSNHQVPPVPPYWGPSNYTQPWAPHPSSSGPVPQGLPFNQGPTLPVPPPLQNLGSHALDYTNNLEGFYANAGLPGLGGPGATASLPPPPFPFAGAFPPGQLPPPPFPPHMPNIAYPMVPVPPLPHAQPSRPSTTEQTQTVQPDAPESRPMTTSSSEQDLDREEGELTDMEPPVTKSGPRPRHTGDTYAKQESRIPPKQGHYNQTKDARYQGSRSSGARPSHLSSIALAPKASSATSDLEEGEASPEPHTSRRDSGSPYNPPLPMDIESPSAAKSAPAPSIEQFNDVNNPVLASAQLHTGKSLAQLRVQAQGALLGLAPHSIRYSELVGEGINPLILKQLYEEVGIKVPSSPPSASQVSPKDFYRPGAKEPEEQEAQQIQPTESKTRSSQKTIPTDSTLTAVQSTQSTSSKPMERKEVIARMLAAKAAAAKTSSVSAPSQTDTAITAPAPESLVPSTDKSLASTPSEDISKEKEVRVKEKNKAQTELARQRIEQLKKQGLMRSQQKSQTEAVSPEKEQLLATSSQASSSMAIQHPLPVRPPDPEAVSLARIPGLFMNEQSAANDSTNAPAQSLGADSTSQSRASQRKRPRASDFDEPIPVPKRNFSNGTNHVPLPRLVIDISDDEFYGDDEDGSMDIDLTAESTLQSSGEMEGTESLQPVLPSSIESLPHRPATSQSLGYSVSSTPQINRNGEQDDLRKKHLEIQAMHRRIAELEQRKKARLASRTQSPRNSDLSPPENSTPVDSEAVNPSLVVETVALEPSNKPGDEFLSSLGVETLHEMKSKLQRKDEIEAGVPSLDAEIQKSEAKLADFKKEGDKLLLEITKGKEGRQQLLQELSSLKAELNGLSLEEVITALTRSELKTETLNHIPEVPGHQDDTSPEDKVSVQEPPQDQSQILDTAPTQDSSSHAQELDEPQSVAPNNMGIPAAPAVPADELADELPDASMSEDSRSSMDESTGSSSSSSDSSDEEMPDEEVHDAGSVAAESLGGSLNISPDNQDELNADNMQQVPEVQQSEIQPQSDMTCTAEENDVAMEDQSCGESSVSEAYEPPEPEESSAAGSTYSPPLSPVSPGSLAPEETPKSREDQSKEAGEPLTGKVQELDFQQPSHYPRVGLLDNERQPEDSERKFSPYHSPLKLFKGYRYHPNYTDTVSGGYRSLTYSHNIDPMKYLCPFEAAGGVCNDKFCEFQHFRDMALSGLLTATDDKVLVQMGSRREGKTPEESDSYLAGLKQMINDMRREKVKDFSTVAAEIAAYRRRFLQDPSRVLAL</sequence>
<feature type="compositionally biased region" description="Basic and acidic residues" evidence="2">
    <location>
        <begin position="361"/>
        <end position="370"/>
    </location>
</feature>
<dbReference type="VEuPathDB" id="FungiDB:P175DRAFT_0521055"/>
<keyword evidence="5" id="KW-1185">Reference proteome</keyword>
<feature type="compositionally biased region" description="Acidic residues" evidence="2">
    <location>
        <begin position="966"/>
        <end position="976"/>
    </location>
</feature>
<feature type="region of interest" description="Disordered" evidence="2">
    <location>
        <begin position="863"/>
        <end position="1130"/>
    </location>
</feature>
<feature type="domain" description="Putative zinc-finger" evidence="3">
    <location>
        <begin position="1171"/>
        <end position="1192"/>
    </location>
</feature>
<feature type="compositionally biased region" description="Basic and acidic residues" evidence="2">
    <location>
        <begin position="873"/>
        <end position="885"/>
    </location>
</feature>
<evidence type="ECO:0000256" key="2">
    <source>
        <dbReference type="SAM" id="MobiDB-lite"/>
    </source>
</evidence>
<dbReference type="InterPro" id="IPR019607">
    <property type="entry name" value="Putative_zinc-finger_domain"/>
</dbReference>
<dbReference type="EMBL" id="JYKN01001879">
    <property type="protein sequence ID" value="KKK18603.1"/>
    <property type="molecule type" value="Genomic_DNA"/>
</dbReference>
<feature type="compositionally biased region" description="Polar residues" evidence="2">
    <location>
        <begin position="888"/>
        <end position="909"/>
    </location>
</feature>
<feature type="coiled-coil region" evidence="1">
    <location>
        <begin position="794"/>
        <end position="849"/>
    </location>
</feature>
<feature type="compositionally biased region" description="Low complexity" evidence="2">
    <location>
        <begin position="1056"/>
        <end position="1077"/>
    </location>
</feature>
<feature type="compositionally biased region" description="Basic and acidic residues" evidence="2">
    <location>
        <begin position="1079"/>
        <end position="1092"/>
    </location>
</feature>
<feature type="compositionally biased region" description="Basic and acidic residues" evidence="2">
    <location>
        <begin position="182"/>
        <end position="194"/>
    </location>
</feature>
<name>A0A0F8UGA2_9EURO</name>
<feature type="compositionally biased region" description="Basic and acidic residues" evidence="2">
    <location>
        <begin position="1117"/>
        <end position="1129"/>
    </location>
</feature>
<evidence type="ECO:0000313" key="4">
    <source>
        <dbReference type="EMBL" id="KKK18603.1"/>
    </source>
</evidence>
<protein>
    <recommendedName>
        <fullName evidence="3">Putative zinc-finger domain-containing protein</fullName>
    </recommendedName>
</protein>
<feature type="compositionally biased region" description="Polar residues" evidence="2">
    <location>
        <begin position="723"/>
        <end position="742"/>
    </location>
</feature>
<dbReference type="OrthoDB" id="1922977at2759"/>
<feature type="compositionally biased region" description="Polar residues" evidence="2">
    <location>
        <begin position="431"/>
        <end position="443"/>
    </location>
</feature>
<accession>A0A0F8UGA2</accession>
<evidence type="ECO:0000259" key="3">
    <source>
        <dbReference type="Pfam" id="PF10650"/>
    </source>
</evidence>
<feature type="compositionally biased region" description="Polar residues" evidence="2">
    <location>
        <begin position="386"/>
        <end position="410"/>
    </location>
</feature>
<comment type="caution">
    <text evidence="4">The sequence shown here is derived from an EMBL/GenBank/DDBJ whole genome shotgun (WGS) entry which is preliminary data.</text>
</comment>
<feature type="compositionally biased region" description="Acidic residues" evidence="2">
    <location>
        <begin position="620"/>
        <end position="634"/>
    </location>
</feature>
<reference evidence="4 5" key="1">
    <citation type="submission" date="2015-02" db="EMBL/GenBank/DDBJ databases">
        <title>Draft Genome Sequences of Two Closely-Related Aflatoxigenic Aspergillus Species Obtained from the Cote d'Ivoire.</title>
        <authorList>
            <person name="Moore G.G."/>
            <person name="Beltz S.B."/>
            <person name="Mack B.M."/>
        </authorList>
    </citation>
    <scope>NUCLEOTIDE SEQUENCE [LARGE SCALE GENOMIC DNA]</scope>
    <source>
        <strain evidence="4 5">SRRC1432</strain>
    </source>
</reference>
<feature type="compositionally biased region" description="Polar residues" evidence="2">
    <location>
        <begin position="453"/>
        <end position="466"/>
    </location>
</feature>
<evidence type="ECO:0000256" key="1">
    <source>
        <dbReference type="SAM" id="Coils"/>
    </source>
</evidence>
<feature type="region of interest" description="Disordered" evidence="2">
    <location>
        <begin position="118"/>
        <end position="281"/>
    </location>
</feature>
<feature type="compositionally biased region" description="Polar residues" evidence="2">
    <location>
        <begin position="16"/>
        <end position="31"/>
    </location>
</feature>
<gene>
    <name evidence="4" type="ORF">AOCH_005612</name>
</gene>
<dbReference type="Proteomes" id="UP000034947">
    <property type="component" value="Unassembled WGS sequence"/>
</dbReference>
<proteinExistence type="predicted"/>
<feature type="compositionally biased region" description="Polar residues" evidence="2">
    <location>
        <begin position="500"/>
        <end position="510"/>
    </location>
</feature>
<dbReference type="Pfam" id="PF10650">
    <property type="entry name" value="zf-C3H1"/>
    <property type="match status" value="1"/>
</dbReference>
<feature type="compositionally biased region" description="Low complexity" evidence="2">
    <location>
        <begin position="954"/>
        <end position="965"/>
    </location>
</feature>
<dbReference type="AlphaFoldDB" id="A0A0F8UGA2"/>
<keyword evidence="1" id="KW-0175">Coiled coil</keyword>
<feature type="region of interest" description="Disordered" evidence="2">
    <location>
        <begin position="1"/>
        <end position="50"/>
    </location>
</feature>
<feature type="compositionally biased region" description="Low complexity" evidence="2">
    <location>
        <begin position="268"/>
        <end position="279"/>
    </location>
</feature>
<feature type="compositionally biased region" description="Basic and acidic residues" evidence="2">
    <location>
        <begin position="467"/>
        <end position="495"/>
    </location>
</feature>
<feature type="compositionally biased region" description="Polar residues" evidence="2">
    <location>
        <begin position="1004"/>
        <end position="1024"/>
    </location>
</feature>
<feature type="compositionally biased region" description="Polar residues" evidence="2">
    <location>
        <begin position="129"/>
        <end position="141"/>
    </location>
</feature>
<evidence type="ECO:0000313" key="5">
    <source>
        <dbReference type="Proteomes" id="UP000034947"/>
    </source>
</evidence>
<feature type="compositionally biased region" description="Low complexity" evidence="2">
    <location>
        <begin position="518"/>
        <end position="528"/>
    </location>
</feature>
<feature type="compositionally biased region" description="Polar residues" evidence="2">
    <location>
        <begin position="672"/>
        <end position="690"/>
    </location>
</feature>
<feature type="compositionally biased region" description="Acidic residues" evidence="2">
    <location>
        <begin position="157"/>
        <end position="168"/>
    </location>
</feature>
<feature type="compositionally biased region" description="Polar residues" evidence="2">
    <location>
        <begin position="211"/>
        <end position="223"/>
    </location>
</feature>